<feature type="coiled-coil region" evidence="1">
    <location>
        <begin position="334"/>
        <end position="364"/>
    </location>
</feature>
<dbReference type="Pfam" id="PF03357">
    <property type="entry name" value="Snf7"/>
    <property type="match status" value="1"/>
</dbReference>
<dbReference type="EMBL" id="BTGC01000001">
    <property type="protein sequence ID" value="GMM49073.1"/>
    <property type="molecule type" value="Genomic_DNA"/>
</dbReference>
<dbReference type="GO" id="GO:0005771">
    <property type="term" value="C:multivesicular body"/>
    <property type="evidence" value="ECO:0007669"/>
    <property type="project" value="TreeGrafter"/>
</dbReference>
<dbReference type="GO" id="GO:0032511">
    <property type="term" value="P:late endosome to vacuole transport via multivesicular body sorting pathway"/>
    <property type="evidence" value="ECO:0007669"/>
    <property type="project" value="TreeGrafter"/>
</dbReference>
<dbReference type="PANTHER" id="PTHR22761">
    <property type="entry name" value="CHARGED MULTIVESICULAR BODY PROTEIN"/>
    <property type="match status" value="1"/>
</dbReference>
<sequence>MQIRKVISENSHFTESRKQSLYSNFRRLEETNYEGYYANIVAWREVFDTYLYNENKCVIKAGPDLVKQLADPKNGFPLSLDCVIEYLVANQLYMPYSEFVNSFSNSRTKRLIHGLYTLSLKPRFKASDKNGLRSESYVCLAAVQAKAELLVELLGGATLTSQVHSVSECVELVNKYIHANSGCNPSSAFTRDMECSLIYGNYYNMFAYDAAAGIVKCVGIGKYRATSISETDRTIVSIKNQINLLNKREEKLTENADTMEQDARKFLLQGSKSRARVCLQKKSIHEKALLKVSAQLQQLELIIHSIDSSSDNSHTIAAIKSGSAVLQKLNSSQLDEADKIMDDLQDALADANDINTRLSELQLDVNDEHELDDELLIMEKEYTARNLSNKVEDGTDDGNKENLNLPDVPKSTPEKGTSENKSEENQILNA</sequence>
<organism evidence="3 4">
    <name type="scientific">Starmerella bacillaris</name>
    <name type="common">Yeast</name>
    <name type="synonym">Candida zemplinina</name>
    <dbReference type="NCBI Taxonomy" id="1247836"/>
    <lineage>
        <taxon>Eukaryota</taxon>
        <taxon>Fungi</taxon>
        <taxon>Dikarya</taxon>
        <taxon>Ascomycota</taxon>
        <taxon>Saccharomycotina</taxon>
        <taxon>Dipodascomycetes</taxon>
        <taxon>Dipodascales</taxon>
        <taxon>Trichomonascaceae</taxon>
        <taxon>Starmerella</taxon>
    </lineage>
</organism>
<dbReference type="GO" id="GO:0006900">
    <property type="term" value="P:vesicle budding from membrane"/>
    <property type="evidence" value="ECO:0007669"/>
    <property type="project" value="TreeGrafter"/>
</dbReference>
<keyword evidence="4" id="KW-1185">Reference proteome</keyword>
<dbReference type="InterPro" id="IPR005024">
    <property type="entry name" value="Snf7_fam"/>
</dbReference>
<name>A0AAV5RD44_STABA</name>
<dbReference type="Proteomes" id="UP001362899">
    <property type="component" value="Unassembled WGS sequence"/>
</dbReference>
<reference evidence="3 4" key="1">
    <citation type="journal article" date="2023" name="Elife">
        <title>Identification of key yeast species and microbe-microbe interactions impacting larval growth of Drosophila in the wild.</title>
        <authorList>
            <person name="Mure A."/>
            <person name="Sugiura Y."/>
            <person name="Maeda R."/>
            <person name="Honda K."/>
            <person name="Sakurai N."/>
            <person name="Takahashi Y."/>
            <person name="Watada M."/>
            <person name="Katoh T."/>
            <person name="Gotoh A."/>
            <person name="Gotoh Y."/>
            <person name="Taniguchi I."/>
            <person name="Nakamura K."/>
            <person name="Hayashi T."/>
            <person name="Katayama T."/>
            <person name="Uemura T."/>
            <person name="Hattori Y."/>
        </authorList>
    </citation>
    <scope>NUCLEOTIDE SEQUENCE [LARGE SCALE GENOMIC DNA]</scope>
    <source>
        <strain evidence="3 4">SB-73</strain>
    </source>
</reference>
<proteinExistence type="predicted"/>
<evidence type="ECO:0000256" key="1">
    <source>
        <dbReference type="SAM" id="Coils"/>
    </source>
</evidence>
<dbReference type="Gene3D" id="1.10.287.1060">
    <property type="entry name" value="ESAT-6-like"/>
    <property type="match status" value="1"/>
</dbReference>
<dbReference type="AlphaFoldDB" id="A0AAV5RD44"/>
<comment type="caution">
    <text evidence="3">The sequence shown here is derived from an EMBL/GenBank/DDBJ whole genome shotgun (WGS) entry which is preliminary data.</text>
</comment>
<dbReference type="Pfam" id="PF25880">
    <property type="entry name" value="WHD_CHMP7_1st"/>
    <property type="match status" value="1"/>
</dbReference>
<feature type="compositionally biased region" description="Basic and acidic residues" evidence="2">
    <location>
        <begin position="412"/>
        <end position="424"/>
    </location>
</feature>
<evidence type="ECO:0000313" key="3">
    <source>
        <dbReference type="EMBL" id="GMM49073.1"/>
    </source>
</evidence>
<gene>
    <name evidence="3" type="ORF">DASB73_000310</name>
</gene>
<protein>
    <submittedName>
        <fullName evidence="3">Chm7 protein</fullName>
    </submittedName>
</protein>
<feature type="coiled-coil region" evidence="1">
    <location>
        <begin position="235"/>
        <end position="262"/>
    </location>
</feature>
<evidence type="ECO:0000313" key="4">
    <source>
        <dbReference type="Proteomes" id="UP001362899"/>
    </source>
</evidence>
<feature type="region of interest" description="Disordered" evidence="2">
    <location>
        <begin position="387"/>
        <end position="430"/>
    </location>
</feature>
<accession>A0AAV5RD44</accession>
<keyword evidence="1" id="KW-0175">Coiled coil</keyword>
<evidence type="ECO:0000256" key="2">
    <source>
        <dbReference type="SAM" id="MobiDB-lite"/>
    </source>
</evidence>
<feature type="compositionally biased region" description="Basic and acidic residues" evidence="2">
    <location>
        <begin position="390"/>
        <end position="400"/>
    </location>
</feature>